<feature type="domain" description="S1 motif" evidence="7">
    <location>
        <begin position="1175"/>
        <end position="1249"/>
    </location>
</feature>
<dbReference type="SUPFAM" id="SSF50249">
    <property type="entry name" value="Nucleic acid-binding proteins"/>
    <property type="match status" value="5"/>
</dbReference>
<proteinExistence type="predicted"/>
<evidence type="ECO:0000256" key="3">
    <source>
        <dbReference type="ARBA" id="ARBA00022553"/>
    </source>
</evidence>
<keyword evidence="2" id="KW-0698">rRNA processing</keyword>
<feature type="domain" description="S1 motif" evidence="7">
    <location>
        <begin position="1430"/>
        <end position="1501"/>
    </location>
</feature>
<dbReference type="EMBL" id="JABMIG020000210">
    <property type="protein sequence ID" value="KAL3785734.1"/>
    <property type="molecule type" value="Genomic_DNA"/>
</dbReference>
<evidence type="ECO:0000313" key="9">
    <source>
        <dbReference type="Proteomes" id="UP001516023"/>
    </source>
</evidence>
<feature type="compositionally biased region" description="Basic residues" evidence="6">
    <location>
        <begin position="1755"/>
        <end position="1765"/>
    </location>
</feature>
<feature type="domain" description="S1 motif" evidence="7">
    <location>
        <begin position="1526"/>
        <end position="1596"/>
    </location>
</feature>
<feature type="domain" description="S1 motif" evidence="7">
    <location>
        <begin position="605"/>
        <end position="693"/>
    </location>
</feature>
<dbReference type="InterPro" id="IPR011990">
    <property type="entry name" value="TPR-like_helical_dom_sf"/>
</dbReference>
<feature type="region of interest" description="Disordered" evidence="6">
    <location>
        <begin position="1602"/>
        <end position="1792"/>
    </location>
</feature>
<comment type="subcellular location">
    <subcellularLocation>
        <location evidence="1">Nucleus</location>
        <location evidence="1">Nucleolus</location>
    </subcellularLocation>
</comment>
<feature type="compositionally biased region" description="Basic and acidic residues" evidence="6">
    <location>
        <begin position="1766"/>
        <end position="1780"/>
    </location>
</feature>
<feature type="region of interest" description="Disordered" evidence="6">
    <location>
        <begin position="1"/>
        <end position="47"/>
    </location>
</feature>
<evidence type="ECO:0000256" key="5">
    <source>
        <dbReference type="ARBA" id="ARBA00023242"/>
    </source>
</evidence>
<feature type="compositionally biased region" description="Acidic residues" evidence="6">
    <location>
        <begin position="1666"/>
        <end position="1678"/>
    </location>
</feature>
<feature type="compositionally biased region" description="Acidic residues" evidence="6">
    <location>
        <begin position="1728"/>
        <end position="1750"/>
    </location>
</feature>
<protein>
    <recommendedName>
        <fullName evidence="7">S1 motif domain-containing protein</fullName>
    </recommendedName>
</protein>
<keyword evidence="3" id="KW-0597">Phosphoprotein</keyword>
<name>A0ABD3PDC0_9STRA</name>
<dbReference type="SMART" id="SM00386">
    <property type="entry name" value="HAT"/>
    <property type="match status" value="4"/>
</dbReference>
<evidence type="ECO:0000256" key="4">
    <source>
        <dbReference type="ARBA" id="ARBA00022737"/>
    </source>
</evidence>
<dbReference type="FunFam" id="1.25.40.10:FF:000065">
    <property type="entry name" value="Programmed cell death 11"/>
    <property type="match status" value="1"/>
</dbReference>
<evidence type="ECO:0000256" key="2">
    <source>
        <dbReference type="ARBA" id="ARBA00022552"/>
    </source>
</evidence>
<dbReference type="InterPro" id="IPR003029">
    <property type="entry name" value="S1_domain"/>
</dbReference>
<dbReference type="Gene3D" id="1.25.40.10">
    <property type="entry name" value="Tetratricopeptide repeat domain"/>
    <property type="match status" value="2"/>
</dbReference>
<dbReference type="Gene3D" id="2.40.50.140">
    <property type="entry name" value="Nucleic acid-binding proteins"/>
    <property type="match status" value="4"/>
</dbReference>
<feature type="region of interest" description="Disordered" evidence="6">
    <location>
        <begin position="1349"/>
        <end position="1378"/>
    </location>
</feature>
<evidence type="ECO:0000313" key="8">
    <source>
        <dbReference type="EMBL" id="KAL3785734.1"/>
    </source>
</evidence>
<feature type="domain" description="S1 motif" evidence="7">
    <location>
        <begin position="716"/>
        <end position="800"/>
    </location>
</feature>
<dbReference type="InterPro" id="IPR003107">
    <property type="entry name" value="HAT"/>
</dbReference>
<feature type="domain" description="S1 motif" evidence="7">
    <location>
        <begin position="969"/>
        <end position="998"/>
    </location>
</feature>
<accession>A0ABD3PDC0</accession>
<evidence type="ECO:0000256" key="1">
    <source>
        <dbReference type="ARBA" id="ARBA00004604"/>
    </source>
</evidence>
<feature type="region of interest" description="Disordered" evidence="6">
    <location>
        <begin position="276"/>
        <end position="300"/>
    </location>
</feature>
<feature type="compositionally biased region" description="Acidic residues" evidence="6">
    <location>
        <begin position="1602"/>
        <end position="1623"/>
    </location>
</feature>
<keyword evidence="4" id="KW-0677">Repeat</keyword>
<dbReference type="InterPro" id="IPR045209">
    <property type="entry name" value="Rrp5"/>
</dbReference>
<feature type="compositionally biased region" description="Low complexity" evidence="6">
    <location>
        <begin position="15"/>
        <end position="29"/>
    </location>
</feature>
<keyword evidence="9" id="KW-1185">Reference proteome</keyword>
<dbReference type="PANTHER" id="PTHR23270">
    <property type="entry name" value="PROGRAMMED CELL DEATH PROTEIN 11 PRE-RRNA PROCESSING PROTEIN RRP5"/>
    <property type="match status" value="1"/>
</dbReference>
<feature type="compositionally biased region" description="Basic and acidic residues" evidence="6">
    <location>
        <begin position="284"/>
        <end position="300"/>
    </location>
</feature>
<dbReference type="Pfam" id="PF05843">
    <property type="entry name" value="Suf"/>
    <property type="match status" value="1"/>
</dbReference>
<dbReference type="Proteomes" id="UP001516023">
    <property type="component" value="Unassembled WGS sequence"/>
</dbReference>
<organism evidence="8 9">
    <name type="scientific">Cyclotella cryptica</name>
    <dbReference type="NCBI Taxonomy" id="29204"/>
    <lineage>
        <taxon>Eukaryota</taxon>
        <taxon>Sar</taxon>
        <taxon>Stramenopiles</taxon>
        <taxon>Ochrophyta</taxon>
        <taxon>Bacillariophyta</taxon>
        <taxon>Coscinodiscophyceae</taxon>
        <taxon>Thalassiosirophycidae</taxon>
        <taxon>Stephanodiscales</taxon>
        <taxon>Stephanodiscaceae</taxon>
        <taxon>Cyclotella</taxon>
    </lineage>
</organism>
<reference evidence="8 9" key="1">
    <citation type="journal article" date="2020" name="G3 (Bethesda)">
        <title>Improved Reference Genome for Cyclotella cryptica CCMP332, a Model for Cell Wall Morphogenesis, Salinity Adaptation, and Lipid Production in Diatoms (Bacillariophyta).</title>
        <authorList>
            <person name="Roberts W.R."/>
            <person name="Downey K.M."/>
            <person name="Ruck E.C."/>
            <person name="Traller J.C."/>
            <person name="Alverson A.J."/>
        </authorList>
    </citation>
    <scope>NUCLEOTIDE SEQUENCE [LARGE SCALE GENOMIC DNA]</scope>
    <source>
        <strain evidence="8 9">CCMP332</strain>
    </source>
</reference>
<dbReference type="GO" id="GO:0006364">
    <property type="term" value="P:rRNA processing"/>
    <property type="evidence" value="ECO:0007669"/>
    <property type="project" value="UniProtKB-KW"/>
</dbReference>
<dbReference type="PROSITE" id="PS50126">
    <property type="entry name" value="S1"/>
    <property type="match status" value="6"/>
</dbReference>
<keyword evidence="5" id="KW-0539">Nucleus</keyword>
<gene>
    <name evidence="8" type="ORF">HJC23_006303</name>
</gene>
<sequence length="2077" mass="227831">MAADQAFPRGKRKSSSTTTTNVSSTAAASKDAAQTKKRPADDFLFGTVETATTKKNKTSTATKEKGHYDGAALKSAISALPLGGGAVLPPSSSSSGRSVPAKIELLTFSKLGRGMKVLGVIREVREEYGVVALPTMLMGFVRREENGPPLTQVLPPPNTIMAFYILQTTTEDAPKAKGNNTKGTSQKKRRIELSPYPVHVNSGIRLDDLLGAKDNTHRDSSSLVVRGRIVSVEDHGCLVDIGGIGKVNSSGGTNQAFLKFENIEGEYEIVENEMMEVDDDDGEDLKQSKDSKTVGKDDSSKRLINPGRIYDFLVPSSQHGPILQLSLPSTRTLARSRLSSSVTPTLSSLQPGMLMEVRVEQHAKNGMCVHFMGGLYRGSIDEDHLGGWRSGSDGKKKDVESTGADVMWWKNVFRGKHAKFTARIIAVDAATKIIRFSLNPHILALRGEYASFPHPVGTIIENATVIRVDPSIGALLALPVSDSENDSKAEEVMEDILQLDKDLSNNLFDIPEYKAASNVRTAYVHISKSIDCKETSSSKKGKQGKKSTTNRTPEALFARHFSLNTKVKALRILSTSHLLDGIASCATAKSIVDAHVLTHDDIVPGTIYRNVPVIQLQDGGGVLVDLGVGTKGIIPAMHLFDKASHGSLDTGGDMVLSGYRQKIRLAKYKVGSLVDVRCLTCDPVKKQCILTAKKTLLSTDLDNPIVDYEPPSMEVGRVAAGFLSRVDENGVTVTFYNNVHGRVSSRSLAAELGVEDPRLNYSMGDVVAARVVDCQRRRNRNLAPGEEDCLYYYHLTLSLKTVMEEEKTDPVAMEEDDTKNSSGAVPLVAGSIVAAKRVKVLQLVNCLKRDDGMFLSGYAVVAVKSKFFTGLSHSGDSVEFKLPYDHLLDSYGDELSKPPVELDAIASQYLTVGKRIDAEGLILSVPKGVDALPIISLRPSLIDTVKKSLASEGEGTVSCPSPKSNLFMGEFVRGYVCRIDERFGAFVRFLDGLTGLIPKLKKGLNENLYDTILCKVTALDITSSPPKILLKKVTEGEIAQSKKKSDSKGIKPNGSLQVDDVVSVKIADINFARANVYILGKSSEANARARIHVTMAGPISTSHKLSKKEKQAKEEMKIGKSHPFYKWKVGDVIENVRVVTVDFRDGVNFVELSNRVSDSIPPSVIVSDPSHLPAGSIVSAIITSISSSAAHHGLWVQLCPGITGFVPALESSTDPDVLNDMQSHFIVGSRISVFVLDQASSPKIPKEQRLRSDTHDNRASEHDVVVLSILLATSQERANSQEPVLRAAKPQRGDVVVGCISKKTRVHGPPALMLNLRGGFVGRCCITELADVEEWVNMPLGKSVVASVPKTSNASNHEQQRIVSDSDDHENEEEDADINIRGEESEYSDEKYVKCCVLGNVKSKGQMLEVSLRDSRLRGDMEDDSIPSEGDTVHGFVVSTTKVGCFVRLSRVVEGRVILKELSDEFIPRPDEMFPAGRLVVGKVKSVKGLKPNKKSNLSAMVDIDMRESVLLTSGKRLTIDDIEENSKYTGVITRVESYGVFVRIDNSDISGLAHVSECSDTYVKNLFDLYNPGDMVKLLVIKCDDDKKRLGFSLKASNFVDDEDSDEEDSGVEDDAGDEDDSSKEQTYVLSSENESSDEEDKDDKSVDSDDENFVSKMASKINDADIDTEEESDSESESSSASSTNEDSDSEDEHMNESLPQAMDTNVGFDWDGSAKPPKKATLAEESSDDDSDSSSSDSSEDESEDGDVGFKSSHKSRKKAAARRTEEEEISRRERALADGTADENPETAADFERLVASSPNSSETWIKYMAFHLSLADIESARSVANRAFDRIEFRQEGEKLNVWTALLTLELKFGTDASLQETVDRACQHNNPKQVYLRVCELLEKEVDASSGAAASTDLTAATKRADAMFSKMCKKFKSKKTVWIAHFKYLLKCSRHEEAHDVLKRSHQSLPKYKHVETMSKFAQMEFELGSPERGRTIFSALLENHPKRMDLLFVYIDKEIKNGDISKARALFDSVVNPVSDDRKQKFKFSDKQMKSLFKKWYRMEEEYGDEDTQERVKDEARAYVAKSKS</sequence>
<comment type="caution">
    <text evidence="8">The sequence shown here is derived from an EMBL/GenBank/DDBJ whole genome shotgun (WGS) entry which is preliminary data.</text>
</comment>
<evidence type="ECO:0000259" key="7">
    <source>
        <dbReference type="PROSITE" id="PS50126"/>
    </source>
</evidence>
<dbReference type="SUPFAM" id="SSF48452">
    <property type="entry name" value="TPR-like"/>
    <property type="match status" value="2"/>
</dbReference>
<dbReference type="InterPro" id="IPR008847">
    <property type="entry name" value="Suf"/>
</dbReference>
<dbReference type="PANTHER" id="PTHR23270:SF10">
    <property type="entry name" value="PROTEIN RRP5 HOMOLOG"/>
    <property type="match status" value="1"/>
</dbReference>
<dbReference type="GO" id="GO:0005730">
    <property type="term" value="C:nucleolus"/>
    <property type="evidence" value="ECO:0007669"/>
    <property type="project" value="UniProtKB-SubCell"/>
</dbReference>
<dbReference type="Pfam" id="PF00575">
    <property type="entry name" value="S1"/>
    <property type="match status" value="1"/>
</dbReference>
<dbReference type="FunFam" id="2.40.50.140:FF:000103">
    <property type="entry name" value="protein RRP5 homolog"/>
    <property type="match status" value="1"/>
</dbReference>
<evidence type="ECO:0000256" key="6">
    <source>
        <dbReference type="SAM" id="MobiDB-lite"/>
    </source>
</evidence>
<dbReference type="SMART" id="SM00316">
    <property type="entry name" value="S1"/>
    <property type="match status" value="7"/>
</dbReference>
<dbReference type="InterPro" id="IPR012340">
    <property type="entry name" value="NA-bd_OB-fold"/>
</dbReference>
<feature type="compositionally biased region" description="Acidic residues" evidence="6">
    <location>
        <begin position="1367"/>
        <end position="1377"/>
    </location>
</feature>